<dbReference type="EMBL" id="CP029533">
    <property type="protein sequence ID" value="AYU82409.1"/>
    <property type="molecule type" value="Genomic_DNA"/>
</dbReference>
<protein>
    <submittedName>
        <fullName evidence="2">Uncharacterized conserved protein (DUF2039), putative</fullName>
    </submittedName>
</protein>
<dbReference type="VEuPathDB" id="TriTrypDB:LdCL_340012800"/>
<evidence type="ECO:0000313" key="3">
    <source>
        <dbReference type="Proteomes" id="UP000274082"/>
    </source>
</evidence>
<gene>
    <name evidence="2" type="ORF">LdCL_340012800</name>
</gene>
<dbReference type="AlphaFoldDB" id="A0A3S7X7J4"/>
<organism evidence="2 3">
    <name type="scientific">Leishmania donovani</name>
    <dbReference type="NCBI Taxonomy" id="5661"/>
    <lineage>
        <taxon>Eukaryota</taxon>
        <taxon>Discoba</taxon>
        <taxon>Euglenozoa</taxon>
        <taxon>Kinetoplastea</taxon>
        <taxon>Metakinetoplastina</taxon>
        <taxon>Trypanosomatida</taxon>
        <taxon>Trypanosomatidae</taxon>
        <taxon>Leishmaniinae</taxon>
        <taxon>Leishmania</taxon>
    </lineage>
</organism>
<dbReference type="Pfam" id="PF10217">
    <property type="entry name" value="DUF2039"/>
    <property type="match status" value="1"/>
</dbReference>
<dbReference type="PANTHER" id="PTHR22876:SF5">
    <property type="entry name" value="CHROMOSOME 9 OPEN READING FRAME 85"/>
    <property type="match status" value="1"/>
</dbReference>
<dbReference type="VEuPathDB" id="TriTrypDB:LdBPK_340730.1"/>
<reference evidence="2 3" key="1">
    <citation type="journal article" date="2018" name="Sci. Rep.">
        <title>A complete Leishmania donovani reference genome identifies novel genetic variations associated with virulence.</title>
        <authorList>
            <person name="Lypaczewski P."/>
            <person name="Hoshizaki J."/>
            <person name="Zhang W.-W."/>
            <person name="McCall L.-I."/>
            <person name="Torcivia-Rodriguez J."/>
            <person name="Simonyan V."/>
            <person name="Kaur A."/>
            <person name="Dewar K."/>
            <person name="Matlashewski G."/>
        </authorList>
    </citation>
    <scope>NUCLEOTIDE SEQUENCE [LARGE SCALE GENOMIC DNA]</scope>
    <source>
        <strain evidence="2 3">LdCL</strain>
    </source>
</reference>
<evidence type="ECO:0000313" key="2">
    <source>
        <dbReference type="EMBL" id="AYU82409.1"/>
    </source>
</evidence>
<sequence length="282" mass="32837">MHEYSLNDAALEAFLRQLPQHFFYLHCFHHFHISVLCSSQSAFVLASRGLSCGAWKTWSVSFFPHSFLSFALRMKRVIKNGTPGPRQAYMNKRKYDPNRYKQEKDRVSRQTEFVMASLCCRRCCEIIQWKVDYGKYASQEQSRRCNLCRDNKVIHAYHRICQQCAEREAVCAKCQKHPAASATNTEADVPSADSDQESPEGRVEYLEKLREPSKYAFVDVAPDEEELQRLTGLNTRVLQQRLRKRREAENRESLGSLRERERRTVLRKATTQTDASDSDENL</sequence>
<feature type="compositionally biased region" description="Basic and acidic residues" evidence="1">
    <location>
        <begin position="246"/>
        <end position="264"/>
    </location>
</feature>
<feature type="region of interest" description="Disordered" evidence="1">
    <location>
        <begin position="182"/>
        <end position="201"/>
    </location>
</feature>
<dbReference type="InterPro" id="IPR019351">
    <property type="entry name" value="DUF2039"/>
</dbReference>
<dbReference type="VEuPathDB" id="TriTrypDB:LDHU3_34.1210"/>
<keyword evidence="3" id="KW-1185">Reference proteome</keyword>
<dbReference type="PANTHER" id="PTHR22876">
    <property type="entry name" value="ZGC:101016"/>
    <property type="match status" value="1"/>
</dbReference>
<feature type="region of interest" description="Disordered" evidence="1">
    <location>
        <begin position="241"/>
        <end position="282"/>
    </location>
</feature>
<dbReference type="OrthoDB" id="250548at2759"/>
<dbReference type="Proteomes" id="UP000274082">
    <property type="component" value="Chromosome 34"/>
</dbReference>
<proteinExistence type="predicted"/>
<name>A0A3S7X7J4_LEIDO</name>
<evidence type="ECO:0000256" key="1">
    <source>
        <dbReference type="SAM" id="MobiDB-lite"/>
    </source>
</evidence>
<accession>A0A3S7X7J4</accession>